<sequence length="152" mass="16389">MTSQQPLDPDASRVESADRRPSLHFHFIGLVVADMARSLAFYRRLGLAVPDGADGEPHVEAPLGDGAILAWDTVEVIRGIDPEWTPPSGSPRAALAFRCADPAEVDRVYGDLVGAGYTGHKQPWDAFWGQRYAVLHDPDGNAVDLFAPNGQG</sequence>
<reference evidence="3" key="1">
    <citation type="journal article" date="2019" name="Int. J. Syst. Evol. Microbiol.">
        <title>The Global Catalogue of Microorganisms (GCM) 10K type strain sequencing project: providing services to taxonomists for standard genome sequencing and annotation.</title>
        <authorList>
            <consortium name="The Broad Institute Genomics Platform"/>
            <consortium name="The Broad Institute Genome Sequencing Center for Infectious Disease"/>
            <person name="Wu L."/>
            <person name="Ma J."/>
        </authorList>
    </citation>
    <scope>NUCLEOTIDE SEQUENCE [LARGE SCALE GENOMIC DNA]</scope>
    <source>
        <strain evidence="3">JCM 18304</strain>
    </source>
</reference>
<dbReference type="RefSeq" id="WP_345631213.1">
    <property type="nucleotide sequence ID" value="NZ_BAABJQ010000010.1"/>
</dbReference>
<dbReference type="Pfam" id="PF00903">
    <property type="entry name" value="Glyoxalase"/>
    <property type="match status" value="1"/>
</dbReference>
<proteinExistence type="predicted"/>
<evidence type="ECO:0000313" key="3">
    <source>
        <dbReference type="Proteomes" id="UP001501570"/>
    </source>
</evidence>
<accession>A0ABP9RVR5</accession>
<dbReference type="InterPro" id="IPR037523">
    <property type="entry name" value="VOC_core"/>
</dbReference>
<dbReference type="PANTHER" id="PTHR36503">
    <property type="entry name" value="BLR2520 PROTEIN"/>
    <property type="match status" value="1"/>
</dbReference>
<dbReference type="SUPFAM" id="SSF54593">
    <property type="entry name" value="Glyoxalase/Bleomycin resistance protein/Dihydroxybiphenyl dioxygenase"/>
    <property type="match status" value="1"/>
</dbReference>
<dbReference type="PANTHER" id="PTHR36503:SF3">
    <property type="entry name" value="BLR0126 PROTEIN"/>
    <property type="match status" value="1"/>
</dbReference>
<dbReference type="InterPro" id="IPR029068">
    <property type="entry name" value="Glyas_Bleomycin-R_OHBP_Dase"/>
</dbReference>
<organism evidence="2 3">
    <name type="scientific">Rugosimonospora acidiphila</name>
    <dbReference type="NCBI Taxonomy" id="556531"/>
    <lineage>
        <taxon>Bacteria</taxon>
        <taxon>Bacillati</taxon>
        <taxon>Actinomycetota</taxon>
        <taxon>Actinomycetes</taxon>
        <taxon>Micromonosporales</taxon>
        <taxon>Micromonosporaceae</taxon>
        <taxon>Rugosimonospora</taxon>
    </lineage>
</organism>
<dbReference type="EMBL" id="BAABJQ010000010">
    <property type="protein sequence ID" value="GAA5187972.1"/>
    <property type="molecule type" value="Genomic_DNA"/>
</dbReference>
<dbReference type="Proteomes" id="UP001501570">
    <property type="component" value="Unassembled WGS sequence"/>
</dbReference>
<feature type="domain" description="VOC" evidence="1">
    <location>
        <begin position="24"/>
        <end position="148"/>
    </location>
</feature>
<gene>
    <name evidence="2" type="ORF">GCM10023322_37530</name>
</gene>
<comment type="caution">
    <text evidence="2">The sequence shown here is derived from an EMBL/GenBank/DDBJ whole genome shotgun (WGS) entry which is preliminary data.</text>
</comment>
<dbReference type="Gene3D" id="3.10.180.10">
    <property type="entry name" value="2,3-Dihydroxybiphenyl 1,2-Dioxygenase, domain 1"/>
    <property type="match status" value="1"/>
</dbReference>
<dbReference type="InterPro" id="IPR004360">
    <property type="entry name" value="Glyas_Fos-R_dOase_dom"/>
</dbReference>
<evidence type="ECO:0000259" key="1">
    <source>
        <dbReference type="PROSITE" id="PS51819"/>
    </source>
</evidence>
<evidence type="ECO:0000313" key="2">
    <source>
        <dbReference type="EMBL" id="GAA5187972.1"/>
    </source>
</evidence>
<name>A0ABP9RVR5_9ACTN</name>
<keyword evidence="3" id="KW-1185">Reference proteome</keyword>
<dbReference type="PROSITE" id="PS51819">
    <property type="entry name" value="VOC"/>
    <property type="match status" value="1"/>
</dbReference>
<protein>
    <submittedName>
        <fullName evidence="2">VOC family protein</fullName>
    </submittedName>
</protein>